<protein>
    <recommendedName>
        <fullName evidence="13">Mechanosensitive ion channel protein</fullName>
    </recommendedName>
</protein>
<keyword evidence="3" id="KW-1003">Cell membrane</keyword>
<evidence type="ECO:0000259" key="10">
    <source>
        <dbReference type="Pfam" id="PF21088"/>
    </source>
</evidence>
<dbReference type="InterPro" id="IPR010920">
    <property type="entry name" value="LSM_dom_sf"/>
</dbReference>
<evidence type="ECO:0000256" key="3">
    <source>
        <dbReference type="ARBA" id="ARBA00022475"/>
    </source>
</evidence>
<dbReference type="Gene3D" id="1.10.287.1260">
    <property type="match status" value="1"/>
</dbReference>
<feature type="transmembrane region" description="Helical" evidence="7">
    <location>
        <begin position="252"/>
        <end position="275"/>
    </location>
</feature>
<feature type="transmembrane region" description="Helical" evidence="7">
    <location>
        <begin position="336"/>
        <end position="354"/>
    </location>
</feature>
<comment type="caution">
    <text evidence="11">The sequence shown here is derived from an EMBL/GenBank/DDBJ whole genome shotgun (WGS) entry which is preliminary data.</text>
</comment>
<dbReference type="Pfam" id="PF21082">
    <property type="entry name" value="MS_channel_3rd"/>
    <property type="match status" value="1"/>
</dbReference>
<dbReference type="SUPFAM" id="SSF82861">
    <property type="entry name" value="Mechanosensitive channel protein MscS (YggB), transmembrane region"/>
    <property type="match status" value="1"/>
</dbReference>
<dbReference type="AlphaFoldDB" id="A0A4Q0Y1G6"/>
<keyword evidence="5 7" id="KW-1133">Transmembrane helix</keyword>
<feature type="domain" description="Mechanosensitive ion channel MscS C-terminal" evidence="9">
    <location>
        <begin position="497"/>
        <end position="607"/>
    </location>
</feature>
<comment type="similarity">
    <text evidence="2">Belongs to the MscS (TC 1.A.23) family.</text>
</comment>
<evidence type="ECO:0000256" key="4">
    <source>
        <dbReference type="ARBA" id="ARBA00022692"/>
    </source>
</evidence>
<dbReference type="SUPFAM" id="SSF50182">
    <property type="entry name" value="Sm-like ribonucleoproteins"/>
    <property type="match status" value="1"/>
</dbReference>
<name>A0A4Q0Y1G6_9BACT</name>
<dbReference type="InterPro" id="IPR049278">
    <property type="entry name" value="MS_channel_C"/>
</dbReference>
<feature type="transmembrane region" description="Helical" evidence="7">
    <location>
        <begin position="375"/>
        <end position="397"/>
    </location>
</feature>
<keyword evidence="4 7" id="KW-0812">Transmembrane</keyword>
<comment type="subcellular location">
    <subcellularLocation>
        <location evidence="1">Cell membrane</location>
        <topology evidence="1">Multi-pass membrane protein</topology>
    </subcellularLocation>
</comment>
<sequence length="620" mass="72741">MQQHLFKTLFLLFLIPIYLFGVEPVFNDTPKDNLNENVKIEEKQESIKSVDDRLTEQLNIAKDVLKNINDEIYILDEFKNKDYDTRINYLQNRISINQREDNTLAIKRDEIELLQLKGQKIYDNTLKELIEAKKSFKDRNYFISVLDNNIQFIEKNSFNNYKSLYEQERNSENKISKELIDNYIKLANQNIQHLFTLKYLKENIDLYRKPNFFIDNLNYKYLISLIDSNSFISPISKFCSYHFKVTIGEVTVVLLILLFFKLFVTKFISLVILILNKIFITRKKQDEEEEEDQAILEYIEDSIKRPFVIGLYTLSIHISLYILIKDVILLNKVIPWINTLYMGLFSWAIYSLLSNSISNFAEQLVEKYPNVRREMIVFILRIIKVFFILLVILFLFTQLGIDIKAIAASLGVGGIAIALASKDTLANFFGSLNIMSDNSFSQGDWIVANDVEGTVVDIRMRTTRIRTFDNAMITIPNSELANTHIKNYSKRRIGRRIKMTLNITYESSIEDIYNLKKDIYEMLSNHSGIASEKTITEKRTRKFEAIKREDLHGVKRNLMVYIDEYGASSINILIYCFTRSPSWEDWLLIKEDVIIKINKLVEKNNCDFAYPTQTLFMKND</sequence>
<evidence type="ECO:0000256" key="2">
    <source>
        <dbReference type="ARBA" id="ARBA00008017"/>
    </source>
</evidence>
<dbReference type="InterPro" id="IPR006685">
    <property type="entry name" value="MscS_channel_2nd"/>
</dbReference>
<dbReference type="GO" id="GO:0005886">
    <property type="term" value="C:plasma membrane"/>
    <property type="evidence" value="ECO:0007669"/>
    <property type="project" value="UniProtKB-SubCell"/>
</dbReference>
<evidence type="ECO:0000256" key="5">
    <source>
        <dbReference type="ARBA" id="ARBA00022989"/>
    </source>
</evidence>
<dbReference type="InterPro" id="IPR045042">
    <property type="entry name" value="YnaI-like"/>
</dbReference>
<dbReference type="PANTHER" id="PTHR43634">
    <property type="entry name" value="OW CONDUCTANCE MECHANOSENSITIVE CHANNEL"/>
    <property type="match status" value="1"/>
</dbReference>
<dbReference type="InterPro" id="IPR006686">
    <property type="entry name" value="MscS_channel_CS"/>
</dbReference>
<proteinExistence type="inferred from homology"/>
<dbReference type="Gene3D" id="3.30.70.100">
    <property type="match status" value="1"/>
</dbReference>
<accession>A0A4Q0Y1G6</accession>
<evidence type="ECO:0000313" key="12">
    <source>
        <dbReference type="Proteomes" id="UP000290191"/>
    </source>
</evidence>
<feature type="transmembrane region" description="Helical" evidence="7">
    <location>
        <begin position="307"/>
        <end position="324"/>
    </location>
</feature>
<dbReference type="SUPFAM" id="SSF82689">
    <property type="entry name" value="Mechanosensitive channel protein MscS (YggB), C-terminal domain"/>
    <property type="match status" value="1"/>
</dbReference>
<gene>
    <name evidence="11" type="ORF">CRV06_11610</name>
</gene>
<dbReference type="Pfam" id="PF21088">
    <property type="entry name" value="MS_channel_1st"/>
    <property type="match status" value="1"/>
</dbReference>
<dbReference type="PROSITE" id="PS01246">
    <property type="entry name" value="UPF0003"/>
    <property type="match status" value="1"/>
</dbReference>
<evidence type="ECO:0000256" key="6">
    <source>
        <dbReference type="ARBA" id="ARBA00023136"/>
    </source>
</evidence>
<dbReference type="STRING" id="877500.GCA_000935065_00893"/>
<evidence type="ECO:0000313" key="11">
    <source>
        <dbReference type="EMBL" id="RXJ62071.1"/>
    </source>
</evidence>
<feature type="domain" description="Mechanosensitive ion channel MscS" evidence="8">
    <location>
        <begin position="423"/>
        <end position="490"/>
    </location>
</feature>
<evidence type="ECO:0008006" key="13">
    <source>
        <dbReference type="Google" id="ProtNLM"/>
    </source>
</evidence>
<dbReference type="InterPro" id="IPR049142">
    <property type="entry name" value="MS_channel_1st"/>
</dbReference>
<dbReference type="InterPro" id="IPR023408">
    <property type="entry name" value="MscS_beta-dom_sf"/>
</dbReference>
<dbReference type="InterPro" id="IPR011014">
    <property type="entry name" value="MscS_channel_TM-2"/>
</dbReference>
<evidence type="ECO:0000256" key="7">
    <source>
        <dbReference type="SAM" id="Phobius"/>
    </source>
</evidence>
<keyword evidence="6 7" id="KW-0472">Membrane</keyword>
<dbReference type="RefSeq" id="WP_129082597.1">
    <property type="nucleotide sequence ID" value="NZ_CP041070.1"/>
</dbReference>
<keyword evidence="12" id="KW-1185">Reference proteome</keyword>
<evidence type="ECO:0000259" key="9">
    <source>
        <dbReference type="Pfam" id="PF21082"/>
    </source>
</evidence>
<feature type="domain" description="Mechanosensitive ion channel transmembrane helices 2/3" evidence="10">
    <location>
        <begin position="382"/>
        <end position="422"/>
    </location>
</feature>
<dbReference type="Proteomes" id="UP000290191">
    <property type="component" value="Unassembled WGS sequence"/>
</dbReference>
<reference evidence="11 12" key="1">
    <citation type="submission" date="2017-10" db="EMBL/GenBank/DDBJ databases">
        <title>Genomics of the genus Arcobacter.</title>
        <authorList>
            <person name="Perez-Cataluna A."/>
            <person name="Figueras M.J."/>
        </authorList>
    </citation>
    <scope>NUCLEOTIDE SEQUENCE [LARGE SCALE GENOMIC DNA]</scope>
    <source>
        <strain evidence="11 12">DSM 24636</strain>
    </source>
</reference>
<evidence type="ECO:0000259" key="8">
    <source>
        <dbReference type="Pfam" id="PF00924"/>
    </source>
</evidence>
<dbReference type="GO" id="GO:0008381">
    <property type="term" value="F:mechanosensitive monoatomic ion channel activity"/>
    <property type="evidence" value="ECO:0007669"/>
    <property type="project" value="UniProtKB-ARBA"/>
</dbReference>
<dbReference type="Pfam" id="PF00924">
    <property type="entry name" value="MS_channel_2nd"/>
    <property type="match status" value="1"/>
</dbReference>
<dbReference type="Gene3D" id="2.30.30.60">
    <property type="match status" value="1"/>
</dbReference>
<dbReference type="EMBL" id="PDKO01000010">
    <property type="protein sequence ID" value="RXJ62071.1"/>
    <property type="molecule type" value="Genomic_DNA"/>
</dbReference>
<dbReference type="InterPro" id="IPR011066">
    <property type="entry name" value="MscS_channel_C_sf"/>
</dbReference>
<organism evidence="11 12">
    <name type="scientific">Halarcobacter anaerophilus</name>
    <dbReference type="NCBI Taxonomy" id="877500"/>
    <lineage>
        <taxon>Bacteria</taxon>
        <taxon>Pseudomonadati</taxon>
        <taxon>Campylobacterota</taxon>
        <taxon>Epsilonproteobacteria</taxon>
        <taxon>Campylobacterales</taxon>
        <taxon>Arcobacteraceae</taxon>
        <taxon>Halarcobacter</taxon>
    </lineage>
</organism>
<evidence type="ECO:0000256" key="1">
    <source>
        <dbReference type="ARBA" id="ARBA00004651"/>
    </source>
</evidence>
<dbReference type="OrthoDB" id="9775207at2"/>
<dbReference type="PANTHER" id="PTHR43634:SF2">
    <property type="entry name" value="LOW CONDUCTANCE MECHANOSENSITIVE CHANNEL YNAI"/>
    <property type="match status" value="1"/>
</dbReference>